<gene>
    <name evidence="1" type="ORF">BD626DRAFT_224754</name>
</gene>
<proteinExistence type="predicted"/>
<evidence type="ECO:0000313" key="1">
    <source>
        <dbReference type="EMBL" id="TRM57140.1"/>
    </source>
</evidence>
<reference evidence="1 2" key="1">
    <citation type="journal article" date="2019" name="New Phytol.">
        <title>Comparative genomics reveals unique wood-decay strategies and fruiting body development in the Schizophyllaceae.</title>
        <authorList>
            <person name="Almasi E."/>
            <person name="Sahu N."/>
            <person name="Krizsan K."/>
            <person name="Balint B."/>
            <person name="Kovacs G.M."/>
            <person name="Kiss B."/>
            <person name="Cseklye J."/>
            <person name="Drula E."/>
            <person name="Henrissat B."/>
            <person name="Nagy I."/>
            <person name="Chovatia M."/>
            <person name="Adam C."/>
            <person name="LaButti K."/>
            <person name="Lipzen A."/>
            <person name="Riley R."/>
            <person name="Grigoriev I.V."/>
            <person name="Nagy L.G."/>
        </authorList>
    </citation>
    <scope>NUCLEOTIDE SEQUENCE [LARGE SCALE GENOMIC DNA]</scope>
    <source>
        <strain evidence="1 2">NL-1724</strain>
    </source>
</reference>
<dbReference type="Proteomes" id="UP000320762">
    <property type="component" value="Unassembled WGS sequence"/>
</dbReference>
<sequence>MLTRRCFNAKRAPGAFARHRKTWTTRRRSLQLSVTRHALLAFWTSPRRRTAVVERDVRCRRAGELVHAVRIPAPKLPPRIRASFGVQRAQGEEGLRGETPLGVSPKLPPTLRVSGRLRLHYERPWSVGWAGRYKVGTRILASTSAFRRLPLSLSTSLSLPLFYCSLSVFASEFTALPAPHLPRFTTLCVADRRLQPGFAFDDSYPARLPFV</sequence>
<name>A0A550BX67_9AGAR</name>
<accession>A0A550BX67</accession>
<organism evidence="1 2">
    <name type="scientific">Schizophyllum amplum</name>
    <dbReference type="NCBI Taxonomy" id="97359"/>
    <lineage>
        <taxon>Eukaryota</taxon>
        <taxon>Fungi</taxon>
        <taxon>Dikarya</taxon>
        <taxon>Basidiomycota</taxon>
        <taxon>Agaricomycotina</taxon>
        <taxon>Agaricomycetes</taxon>
        <taxon>Agaricomycetidae</taxon>
        <taxon>Agaricales</taxon>
        <taxon>Schizophyllaceae</taxon>
        <taxon>Schizophyllum</taxon>
    </lineage>
</organism>
<comment type="caution">
    <text evidence="1">The sequence shown here is derived from an EMBL/GenBank/DDBJ whole genome shotgun (WGS) entry which is preliminary data.</text>
</comment>
<evidence type="ECO:0000313" key="2">
    <source>
        <dbReference type="Proteomes" id="UP000320762"/>
    </source>
</evidence>
<dbReference type="AlphaFoldDB" id="A0A550BX67"/>
<protein>
    <submittedName>
        <fullName evidence="1">Uncharacterized protein</fullName>
    </submittedName>
</protein>
<keyword evidence="2" id="KW-1185">Reference proteome</keyword>
<dbReference type="EMBL" id="VDMD01000052">
    <property type="protein sequence ID" value="TRM57140.1"/>
    <property type="molecule type" value="Genomic_DNA"/>
</dbReference>